<dbReference type="RefSeq" id="XP_026278074.1">
    <property type="nucleotide sequence ID" value="XM_026422289.2"/>
</dbReference>
<evidence type="ECO:0000256" key="1">
    <source>
        <dbReference type="SAM" id="MobiDB-lite"/>
    </source>
</evidence>
<name>A0A6J1SA59_FRAOC</name>
<feature type="region of interest" description="Disordered" evidence="1">
    <location>
        <begin position="1"/>
        <end position="26"/>
    </location>
</feature>
<dbReference type="KEGG" id="foc:113206280"/>
<evidence type="ECO:0000313" key="2">
    <source>
        <dbReference type="Proteomes" id="UP000504606"/>
    </source>
</evidence>
<gene>
    <name evidence="3" type="primary">LOC113206280</name>
</gene>
<reference evidence="3" key="1">
    <citation type="submission" date="2025-08" db="UniProtKB">
        <authorList>
            <consortium name="RefSeq"/>
        </authorList>
    </citation>
    <scope>IDENTIFICATION</scope>
    <source>
        <tissue evidence="3">Whole organism</tissue>
    </source>
</reference>
<organism evidence="2 3">
    <name type="scientific">Frankliniella occidentalis</name>
    <name type="common">Western flower thrips</name>
    <name type="synonym">Euthrips occidentalis</name>
    <dbReference type="NCBI Taxonomy" id="133901"/>
    <lineage>
        <taxon>Eukaryota</taxon>
        <taxon>Metazoa</taxon>
        <taxon>Ecdysozoa</taxon>
        <taxon>Arthropoda</taxon>
        <taxon>Hexapoda</taxon>
        <taxon>Insecta</taxon>
        <taxon>Pterygota</taxon>
        <taxon>Neoptera</taxon>
        <taxon>Paraneoptera</taxon>
        <taxon>Thysanoptera</taxon>
        <taxon>Terebrantia</taxon>
        <taxon>Thripoidea</taxon>
        <taxon>Thripidae</taxon>
        <taxon>Frankliniella</taxon>
    </lineage>
</organism>
<dbReference type="Proteomes" id="UP000504606">
    <property type="component" value="Unplaced"/>
</dbReference>
<sequence>MVKMTSNESDALPSGVMVDSKGKKNHKNKTTANFKLKLQFCERCPEASEISKLHPGIKTVYVPSRPASVRFCILKCKSAKALEEVRKALHRKHVEPYRGQLKCYDTNSKILSKVPGINKQAIKDMSQPEKKLAKTILNKQLITTQDVLCNSTARELFVRYGITTSGQKIEHQQEHSGMVTDNSLSESENEC</sequence>
<protein>
    <submittedName>
        <fullName evidence="3">Uncharacterized protein LOC113206280 isoform X1</fullName>
    </submittedName>
</protein>
<feature type="region of interest" description="Disordered" evidence="1">
    <location>
        <begin position="169"/>
        <end position="191"/>
    </location>
</feature>
<accession>A0A6J1SA59</accession>
<dbReference type="GeneID" id="113206280"/>
<keyword evidence="2" id="KW-1185">Reference proteome</keyword>
<feature type="compositionally biased region" description="Polar residues" evidence="1">
    <location>
        <begin position="179"/>
        <end position="191"/>
    </location>
</feature>
<proteinExistence type="predicted"/>
<dbReference type="OrthoDB" id="10583313at2759"/>
<evidence type="ECO:0000313" key="3">
    <source>
        <dbReference type="RefSeq" id="XP_026278074.1"/>
    </source>
</evidence>
<dbReference type="AlphaFoldDB" id="A0A6J1SA59"/>